<proteinExistence type="predicted"/>
<gene>
    <name evidence="1" type="ORF">QJS10_CPA01g00818</name>
</gene>
<dbReference type="Proteomes" id="UP001180020">
    <property type="component" value="Unassembled WGS sequence"/>
</dbReference>
<keyword evidence="2" id="KW-1185">Reference proteome</keyword>
<evidence type="ECO:0000313" key="2">
    <source>
        <dbReference type="Proteomes" id="UP001180020"/>
    </source>
</evidence>
<reference evidence="1" key="2">
    <citation type="submission" date="2023-06" db="EMBL/GenBank/DDBJ databases">
        <authorList>
            <person name="Ma L."/>
            <person name="Liu K.-W."/>
            <person name="Li Z."/>
            <person name="Hsiao Y.-Y."/>
            <person name="Qi Y."/>
            <person name="Fu T."/>
            <person name="Tang G."/>
            <person name="Zhang D."/>
            <person name="Sun W.-H."/>
            <person name="Liu D.-K."/>
            <person name="Li Y."/>
            <person name="Chen G.-Z."/>
            <person name="Liu X.-D."/>
            <person name="Liao X.-Y."/>
            <person name="Jiang Y.-T."/>
            <person name="Yu X."/>
            <person name="Hao Y."/>
            <person name="Huang J."/>
            <person name="Zhao X.-W."/>
            <person name="Ke S."/>
            <person name="Chen Y.-Y."/>
            <person name="Wu W.-L."/>
            <person name="Hsu J.-L."/>
            <person name="Lin Y.-F."/>
            <person name="Huang M.-D."/>
            <person name="Li C.-Y."/>
            <person name="Huang L."/>
            <person name="Wang Z.-W."/>
            <person name="Zhao X."/>
            <person name="Zhong W.-Y."/>
            <person name="Peng D.-H."/>
            <person name="Ahmad S."/>
            <person name="Lan S."/>
            <person name="Zhang J.-S."/>
            <person name="Tsai W.-C."/>
            <person name="Van De Peer Y."/>
            <person name="Liu Z.-J."/>
        </authorList>
    </citation>
    <scope>NUCLEOTIDE SEQUENCE</scope>
    <source>
        <strain evidence="1">CP</strain>
        <tissue evidence="1">Leaves</tissue>
    </source>
</reference>
<evidence type="ECO:0000313" key="1">
    <source>
        <dbReference type="EMBL" id="KAK1326114.1"/>
    </source>
</evidence>
<comment type="caution">
    <text evidence="1">The sequence shown here is derived from an EMBL/GenBank/DDBJ whole genome shotgun (WGS) entry which is preliminary data.</text>
</comment>
<name>A0AAV9FLH9_ACOCL</name>
<protein>
    <submittedName>
        <fullName evidence="1">Uncharacterized protein</fullName>
    </submittedName>
</protein>
<reference evidence="1" key="1">
    <citation type="journal article" date="2023" name="Nat. Commun.">
        <title>Diploid and tetraploid genomes of Acorus and the evolution of monocots.</title>
        <authorList>
            <person name="Ma L."/>
            <person name="Liu K.W."/>
            <person name="Li Z."/>
            <person name="Hsiao Y.Y."/>
            <person name="Qi Y."/>
            <person name="Fu T."/>
            <person name="Tang G.D."/>
            <person name="Zhang D."/>
            <person name="Sun W.H."/>
            <person name="Liu D.K."/>
            <person name="Li Y."/>
            <person name="Chen G.Z."/>
            <person name="Liu X.D."/>
            <person name="Liao X.Y."/>
            <person name="Jiang Y.T."/>
            <person name="Yu X."/>
            <person name="Hao Y."/>
            <person name="Huang J."/>
            <person name="Zhao X.W."/>
            <person name="Ke S."/>
            <person name="Chen Y.Y."/>
            <person name="Wu W.L."/>
            <person name="Hsu J.L."/>
            <person name="Lin Y.F."/>
            <person name="Huang M.D."/>
            <person name="Li C.Y."/>
            <person name="Huang L."/>
            <person name="Wang Z.W."/>
            <person name="Zhao X."/>
            <person name="Zhong W.Y."/>
            <person name="Peng D.H."/>
            <person name="Ahmad S."/>
            <person name="Lan S."/>
            <person name="Zhang J.S."/>
            <person name="Tsai W.C."/>
            <person name="Van de Peer Y."/>
            <person name="Liu Z.J."/>
        </authorList>
    </citation>
    <scope>NUCLEOTIDE SEQUENCE</scope>
    <source>
        <strain evidence="1">CP</strain>
    </source>
</reference>
<dbReference type="EMBL" id="JAUJYO010000001">
    <property type="protein sequence ID" value="KAK1326114.1"/>
    <property type="molecule type" value="Genomic_DNA"/>
</dbReference>
<dbReference type="AlphaFoldDB" id="A0AAV9FLH9"/>
<sequence length="98" mass="10229">MGPLWCPKQAPSVADSGGAAPIAAQESCLGRGLRLKKQCKLLKSAIRPPTFHSQYDPLSYSRNFDSGSSDCAFSSRLVVVAVVVAVAAPPSGGRTTTH</sequence>
<accession>A0AAV9FLH9</accession>
<organism evidence="1 2">
    <name type="scientific">Acorus calamus</name>
    <name type="common">Sweet flag</name>
    <dbReference type="NCBI Taxonomy" id="4465"/>
    <lineage>
        <taxon>Eukaryota</taxon>
        <taxon>Viridiplantae</taxon>
        <taxon>Streptophyta</taxon>
        <taxon>Embryophyta</taxon>
        <taxon>Tracheophyta</taxon>
        <taxon>Spermatophyta</taxon>
        <taxon>Magnoliopsida</taxon>
        <taxon>Liliopsida</taxon>
        <taxon>Acoraceae</taxon>
        <taxon>Acorus</taxon>
    </lineage>
</organism>